<dbReference type="PATRIC" id="fig|710685.3.peg.314"/>
<dbReference type="RefSeq" id="WP_014208770.1">
    <property type="nucleotide sequence ID" value="NC_016604.1"/>
</dbReference>
<organism evidence="1 2">
    <name type="scientific">Mycolicibacterium rhodesiae (strain NBB3)</name>
    <name type="common">Mycobacterium rhodesiae</name>
    <dbReference type="NCBI Taxonomy" id="710685"/>
    <lineage>
        <taxon>Bacteria</taxon>
        <taxon>Bacillati</taxon>
        <taxon>Actinomycetota</taxon>
        <taxon>Actinomycetes</taxon>
        <taxon>Mycobacteriales</taxon>
        <taxon>Mycobacteriaceae</taxon>
        <taxon>Mycolicibacterium</taxon>
    </lineage>
</organism>
<dbReference type="SUPFAM" id="SSF53335">
    <property type="entry name" value="S-adenosyl-L-methionine-dependent methyltransferases"/>
    <property type="match status" value="1"/>
</dbReference>
<proteinExistence type="predicted"/>
<gene>
    <name evidence="1" type="ordered locus">MycrhN_0307</name>
</gene>
<dbReference type="InterPro" id="IPR029063">
    <property type="entry name" value="SAM-dependent_MTases_sf"/>
</dbReference>
<dbReference type="Gene3D" id="3.40.50.150">
    <property type="entry name" value="Vaccinia Virus protein VP39"/>
    <property type="match status" value="1"/>
</dbReference>
<dbReference type="OrthoDB" id="9810247at2"/>
<dbReference type="Proteomes" id="UP000005442">
    <property type="component" value="Chromosome"/>
</dbReference>
<keyword evidence="2" id="KW-1185">Reference proteome</keyword>
<protein>
    <recommendedName>
        <fullName evidence="3">Methyltransferase family protein</fullName>
    </recommendedName>
</protein>
<dbReference type="CDD" id="cd02440">
    <property type="entry name" value="AdoMet_MTases"/>
    <property type="match status" value="1"/>
</dbReference>
<sequence length="279" mass="31723">MDAFIVRIRSYLDERAPQLRTLFDTMATEAKFAYSWLSEDLARLPGNAAVLEVGAGVFLLSCQLAADGFAVTAIEPTGVGFEDFEQLGNIVLELSSERPSIEHCKAENYTADARFDYAFSLNVMEHIDSPDGAIARVSDALKPGAVHRFLCPNYIFPYEPHFNIPTFLTKNLSRRVMRRRIETGGGIADPHGLWRSLNWITVLQVRRFVASDSTLELRFQRTTLVWMLERALNDQEFANRRSGWMIAVIRPMVRFRLHRLVGCIPVVLQPIMDVQMTKK</sequence>
<evidence type="ECO:0000313" key="2">
    <source>
        <dbReference type="Proteomes" id="UP000005442"/>
    </source>
</evidence>
<dbReference type="KEGG" id="mrh:MycrhN_0307"/>
<evidence type="ECO:0000313" key="1">
    <source>
        <dbReference type="EMBL" id="AEV70950.1"/>
    </source>
</evidence>
<dbReference type="Pfam" id="PF13489">
    <property type="entry name" value="Methyltransf_23"/>
    <property type="match status" value="1"/>
</dbReference>
<dbReference type="HOGENOM" id="CLU_082932_0_0_11"/>
<name>G8RIW2_MYCRN</name>
<dbReference type="AlphaFoldDB" id="G8RIW2"/>
<dbReference type="EMBL" id="CP003169">
    <property type="protein sequence ID" value="AEV70950.1"/>
    <property type="molecule type" value="Genomic_DNA"/>
</dbReference>
<accession>G8RIW2</accession>
<dbReference type="STRING" id="710685.MycrhN_0307"/>
<reference evidence="1 2" key="1">
    <citation type="submission" date="2011-12" db="EMBL/GenBank/DDBJ databases">
        <title>Complete sequence of Mycobacterium rhodesiae NBB3.</title>
        <authorList>
            <consortium name="US DOE Joint Genome Institute"/>
            <person name="Lucas S."/>
            <person name="Han J."/>
            <person name="Lapidus A."/>
            <person name="Cheng J.-F."/>
            <person name="Goodwin L."/>
            <person name="Pitluck S."/>
            <person name="Peters L."/>
            <person name="Mikhailova N."/>
            <person name="Gu W."/>
            <person name="Detter J.C."/>
            <person name="Han C."/>
            <person name="Tapia R."/>
            <person name="Land M."/>
            <person name="Hauser L."/>
            <person name="Kyrpides N."/>
            <person name="Ivanova N."/>
            <person name="Pagani I."/>
            <person name="Mattes T."/>
            <person name="Holmes A."/>
            <person name="Rutledge P."/>
            <person name="Paulsen I."/>
            <person name="Coleman N."/>
            <person name="Woyke T."/>
        </authorList>
    </citation>
    <scope>NUCLEOTIDE SEQUENCE [LARGE SCALE GENOMIC DNA]</scope>
    <source>
        <strain evidence="1 2">NBB3</strain>
    </source>
</reference>
<dbReference type="eggNOG" id="COG2227">
    <property type="taxonomic scope" value="Bacteria"/>
</dbReference>
<evidence type="ECO:0008006" key="3">
    <source>
        <dbReference type="Google" id="ProtNLM"/>
    </source>
</evidence>